<dbReference type="PANTHER" id="PTHR13232">
    <property type="entry name" value="NAD(P)H-HYDRATE EPIMERASE"/>
    <property type="match status" value="1"/>
</dbReference>
<dbReference type="Pfam" id="PF03853">
    <property type="entry name" value="YjeF_N"/>
    <property type="match status" value="1"/>
</dbReference>
<dbReference type="EC" id="5.1.99.6" evidence="3"/>
<evidence type="ECO:0000313" key="13">
    <source>
        <dbReference type="Proteomes" id="UP000593560"/>
    </source>
</evidence>
<dbReference type="EMBL" id="JABFAD010000010">
    <property type="protein sequence ID" value="MBA0810089.1"/>
    <property type="molecule type" value="Genomic_DNA"/>
</dbReference>
<evidence type="ECO:0000256" key="9">
    <source>
        <dbReference type="ARBA" id="ARBA00023235"/>
    </source>
</evidence>
<evidence type="ECO:0000256" key="2">
    <source>
        <dbReference type="ARBA" id="ARBA00000909"/>
    </source>
</evidence>
<dbReference type="GO" id="GO:0005739">
    <property type="term" value="C:mitochondrion"/>
    <property type="evidence" value="ECO:0007669"/>
    <property type="project" value="TreeGrafter"/>
</dbReference>
<dbReference type="GO" id="GO:0052856">
    <property type="term" value="F:NAD(P)HX epimerase activity"/>
    <property type="evidence" value="ECO:0007669"/>
    <property type="project" value="UniProtKB-EC"/>
</dbReference>
<dbReference type="OrthoDB" id="10064708at2759"/>
<dbReference type="Gene3D" id="3.40.50.10260">
    <property type="entry name" value="YjeF N-terminal domain"/>
    <property type="match status" value="1"/>
</dbReference>
<comment type="catalytic activity">
    <reaction evidence="2">
        <text>(6R)-NADPHX = (6S)-NADPHX</text>
        <dbReference type="Rhea" id="RHEA:32227"/>
        <dbReference type="ChEBI" id="CHEBI:64076"/>
        <dbReference type="ChEBI" id="CHEBI:64077"/>
        <dbReference type="EC" id="5.1.99.6"/>
    </reaction>
</comment>
<keyword evidence="5" id="KW-0547">Nucleotide-binding</keyword>
<protein>
    <recommendedName>
        <fullName evidence="3">NAD(P)H-hydrate epimerase</fullName>
        <ecNumber evidence="3">5.1.99.6</ecNumber>
    </recommendedName>
</protein>
<evidence type="ECO:0000256" key="4">
    <source>
        <dbReference type="ARBA" id="ARBA00022723"/>
    </source>
</evidence>
<keyword evidence="6" id="KW-0521">NADP</keyword>
<feature type="transmembrane region" description="Helical" evidence="10">
    <location>
        <begin position="39"/>
        <end position="58"/>
    </location>
</feature>
<evidence type="ECO:0000256" key="6">
    <source>
        <dbReference type="ARBA" id="ARBA00022857"/>
    </source>
</evidence>
<dbReference type="InterPro" id="IPR004443">
    <property type="entry name" value="YjeF_N_dom"/>
</dbReference>
<dbReference type="SUPFAM" id="SSF64153">
    <property type="entry name" value="YjeF N-terminal domain-like"/>
    <property type="match status" value="1"/>
</dbReference>
<evidence type="ECO:0000259" key="11">
    <source>
        <dbReference type="PROSITE" id="PS51385"/>
    </source>
</evidence>
<sequence>MGPLGFSVDQLWFELAGLSVATSIAELMAITFQVCNKGFCFFFVYIKLVALPCLAICYRQCPLTTTVYQPSEYNCVLAICGPGNNGGDGLVAARHLYHFGYKPFLESLSVSFLSEDELPADLSEDFDILIDAMFGFSFH</sequence>
<dbReference type="GO" id="GO:0046872">
    <property type="term" value="F:metal ion binding"/>
    <property type="evidence" value="ECO:0007669"/>
    <property type="project" value="UniProtKB-KW"/>
</dbReference>
<comment type="caution">
    <text evidence="12">The sequence shown here is derived from an EMBL/GenBank/DDBJ whole genome shotgun (WGS) entry which is preliminary data.</text>
</comment>
<evidence type="ECO:0000256" key="5">
    <source>
        <dbReference type="ARBA" id="ARBA00022741"/>
    </source>
</evidence>
<accession>A0A7J9HJU1</accession>
<evidence type="ECO:0000256" key="10">
    <source>
        <dbReference type="SAM" id="Phobius"/>
    </source>
</evidence>
<keyword evidence="13" id="KW-1185">Reference proteome</keyword>
<dbReference type="GO" id="GO:0000166">
    <property type="term" value="F:nucleotide binding"/>
    <property type="evidence" value="ECO:0007669"/>
    <property type="project" value="UniProtKB-KW"/>
</dbReference>
<evidence type="ECO:0000313" key="12">
    <source>
        <dbReference type="EMBL" id="MBA0810089.1"/>
    </source>
</evidence>
<evidence type="ECO:0000256" key="7">
    <source>
        <dbReference type="ARBA" id="ARBA00022958"/>
    </source>
</evidence>
<feature type="transmembrane region" description="Helical" evidence="10">
    <location>
        <begin position="12"/>
        <end position="32"/>
    </location>
</feature>
<keyword evidence="7" id="KW-0630">Potassium</keyword>
<dbReference type="InterPro" id="IPR032976">
    <property type="entry name" value="YJEFN_prot_NAXE-like"/>
</dbReference>
<keyword evidence="10" id="KW-0472">Membrane</keyword>
<keyword evidence="8" id="KW-0520">NAD</keyword>
<dbReference type="Proteomes" id="UP000593560">
    <property type="component" value="Unassembled WGS sequence"/>
</dbReference>
<reference evidence="12 13" key="1">
    <citation type="journal article" date="2019" name="Genome Biol. Evol.">
        <title>Insights into the evolution of the New World diploid cottons (Gossypium, subgenus Houzingenia) based on genome sequencing.</title>
        <authorList>
            <person name="Grover C.E."/>
            <person name="Arick M.A. 2nd"/>
            <person name="Thrash A."/>
            <person name="Conover J.L."/>
            <person name="Sanders W.S."/>
            <person name="Peterson D.G."/>
            <person name="Frelichowski J.E."/>
            <person name="Scheffler J.A."/>
            <person name="Scheffler B.E."/>
            <person name="Wendel J.F."/>
        </authorList>
    </citation>
    <scope>NUCLEOTIDE SEQUENCE [LARGE SCALE GENOMIC DNA]</scope>
    <source>
        <strain evidence="12">0</strain>
        <tissue evidence="12">Leaf</tissue>
    </source>
</reference>
<keyword evidence="10" id="KW-1133">Transmembrane helix</keyword>
<dbReference type="PROSITE" id="PS51385">
    <property type="entry name" value="YJEF_N"/>
    <property type="match status" value="1"/>
</dbReference>
<feature type="domain" description="YjeF N-terminal" evidence="11">
    <location>
        <begin position="1"/>
        <end position="139"/>
    </location>
</feature>
<feature type="non-terminal residue" evidence="12">
    <location>
        <position position="1"/>
    </location>
</feature>
<keyword evidence="10" id="KW-0812">Transmembrane</keyword>
<keyword evidence="4" id="KW-0479">Metal-binding</keyword>
<keyword evidence="9" id="KW-0413">Isomerase</keyword>
<proteinExistence type="predicted"/>
<dbReference type="PANTHER" id="PTHR13232:SF10">
    <property type="entry name" value="NAD(P)H-HYDRATE EPIMERASE"/>
    <property type="match status" value="1"/>
</dbReference>
<gene>
    <name evidence="12" type="ORF">Gohar_002110</name>
</gene>
<name>A0A7J9HJU1_9ROSI</name>
<evidence type="ECO:0000256" key="8">
    <source>
        <dbReference type="ARBA" id="ARBA00023027"/>
    </source>
</evidence>
<evidence type="ECO:0000256" key="3">
    <source>
        <dbReference type="ARBA" id="ARBA00012228"/>
    </source>
</evidence>
<dbReference type="InterPro" id="IPR036652">
    <property type="entry name" value="YjeF_N_dom_sf"/>
</dbReference>
<dbReference type="AlphaFoldDB" id="A0A7J9HJU1"/>
<evidence type="ECO:0000256" key="1">
    <source>
        <dbReference type="ARBA" id="ARBA00000013"/>
    </source>
</evidence>
<comment type="catalytic activity">
    <reaction evidence="1">
        <text>(6R)-NADHX = (6S)-NADHX</text>
        <dbReference type="Rhea" id="RHEA:32215"/>
        <dbReference type="ChEBI" id="CHEBI:64074"/>
        <dbReference type="ChEBI" id="CHEBI:64075"/>
        <dbReference type="EC" id="5.1.99.6"/>
    </reaction>
</comment>
<organism evidence="12 13">
    <name type="scientific">Gossypium harknessii</name>
    <dbReference type="NCBI Taxonomy" id="34285"/>
    <lineage>
        <taxon>Eukaryota</taxon>
        <taxon>Viridiplantae</taxon>
        <taxon>Streptophyta</taxon>
        <taxon>Embryophyta</taxon>
        <taxon>Tracheophyta</taxon>
        <taxon>Spermatophyta</taxon>
        <taxon>Magnoliopsida</taxon>
        <taxon>eudicotyledons</taxon>
        <taxon>Gunneridae</taxon>
        <taxon>Pentapetalae</taxon>
        <taxon>rosids</taxon>
        <taxon>malvids</taxon>
        <taxon>Malvales</taxon>
        <taxon>Malvaceae</taxon>
        <taxon>Malvoideae</taxon>
        <taxon>Gossypium</taxon>
    </lineage>
</organism>